<sequence>MTKRAPWPCHMRNDSPACSLTGVRATKSPLGSPWFGRPNNQPEPGPTWSRITTSPSPHSTPLTPPLRDLWQTWQKRADKAGVCADVWPRGPSPPPLGGRCQPPPLLSHGTLAAAPVSERRGQSERAGSPAPRVETAAR</sequence>
<protein>
    <submittedName>
        <fullName evidence="2">Uncharacterized protein</fullName>
    </submittedName>
</protein>
<evidence type="ECO:0000313" key="2">
    <source>
        <dbReference type="EMBL" id="KAJ8413344.1"/>
    </source>
</evidence>
<comment type="caution">
    <text evidence="2">The sequence shown here is derived from an EMBL/GenBank/DDBJ whole genome shotgun (WGS) entry which is preliminary data.</text>
</comment>
<evidence type="ECO:0000313" key="3">
    <source>
        <dbReference type="Proteomes" id="UP001221898"/>
    </source>
</evidence>
<accession>A0AAD7T2P8</accession>
<feature type="compositionally biased region" description="Pro residues" evidence="1">
    <location>
        <begin position="90"/>
        <end position="105"/>
    </location>
</feature>
<feature type="region of interest" description="Disordered" evidence="1">
    <location>
        <begin position="29"/>
        <end position="65"/>
    </location>
</feature>
<evidence type="ECO:0000256" key="1">
    <source>
        <dbReference type="SAM" id="MobiDB-lite"/>
    </source>
</evidence>
<gene>
    <name evidence="2" type="ORF">AAFF_G00093400</name>
</gene>
<reference evidence="2" key="1">
    <citation type="journal article" date="2023" name="Science">
        <title>Genome structures resolve the early diversification of teleost fishes.</title>
        <authorList>
            <person name="Parey E."/>
            <person name="Louis A."/>
            <person name="Montfort J."/>
            <person name="Bouchez O."/>
            <person name="Roques C."/>
            <person name="Iampietro C."/>
            <person name="Lluch J."/>
            <person name="Castinel A."/>
            <person name="Donnadieu C."/>
            <person name="Desvignes T."/>
            <person name="Floi Bucao C."/>
            <person name="Jouanno E."/>
            <person name="Wen M."/>
            <person name="Mejri S."/>
            <person name="Dirks R."/>
            <person name="Jansen H."/>
            <person name="Henkel C."/>
            <person name="Chen W.J."/>
            <person name="Zahm M."/>
            <person name="Cabau C."/>
            <person name="Klopp C."/>
            <person name="Thompson A.W."/>
            <person name="Robinson-Rechavi M."/>
            <person name="Braasch I."/>
            <person name="Lecointre G."/>
            <person name="Bobe J."/>
            <person name="Postlethwait J.H."/>
            <person name="Berthelot C."/>
            <person name="Roest Crollius H."/>
            <person name="Guiguen Y."/>
        </authorList>
    </citation>
    <scope>NUCLEOTIDE SEQUENCE</scope>
    <source>
        <strain evidence="2">NC1722</strain>
    </source>
</reference>
<dbReference type="EMBL" id="JAINUG010000016">
    <property type="protein sequence ID" value="KAJ8413344.1"/>
    <property type="molecule type" value="Genomic_DNA"/>
</dbReference>
<keyword evidence="3" id="KW-1185">Reference proteome</keyword>
<feature type="compositionally biased region" description="Low complexity" evidence="1">
    <location>
        <begin position="52"/>
        <end position="61"/>
    </location>
</feature>
<dbReference type="Proteomes" id="UP001221898">
    <property type="component" value="Unassembled WGS sequence"/>
</dbReference>
<feature type="region of interest" description="Disordered" evidence="1">
    <location>
        <begin position="84"/>
        <end position="138"/>
    </location>
</feature>
<proteinExistence type="predicted"/>
<name>A0AAD7T2P8_9TELE</name>
<organism evidence="2 3">
    <name type="scientific">Aldrovandia affinis</name>
    <dbReference type="NCBI Taxonomy" id="143900"/>
    <lineage>
        <taxon>Eukaryota</taxon>
        <taxon>Metazoa</taxon>
        <taxon>Chordata</taxon>
        <taxon>Craniata</taxon>
        <taxon>Vertebrata</taxon>
        <taxon>Euteleostomi</taxon>
        <taxon>Actinopterygii</taxon>
        <taxon>Neopterygii</taxon>
        <taxon>Teleostei</taxon>
        <taxon>Notacanthiformes</taxon>
        <taxon>Halosauridae</taxon>
        <taxon>Aldrovandia</taxon>
    </lineage>
</organism>
<dbReference type="AlphaFoldDB" id="A0AAD7T2P8"/>